<proteinExistence type="inferred from homology"/>
<feature type="domain" description="Alcohol dehydrogenase-like N-terminal" evidence="8">
    <location>
        <begin position="442"/>
        <end position="528"/>
    </location>
</feature>
<evidence type="ECO:0000256" key="3">
    <source>
        <dbReference type="ARBA" id="ARBA00008072"/>
    </source>
</evidence>
<dbReference type="Gene3D" id="3.30.420.40">
    <property type="match status" value="2"/>
</dbReference>
<evidence type="ECO:0000313" key="9">
    <source>
        <dbReference type="EMBL" id="MEE6260232.1"/>
    </source>
</evidence>
<dbReference type="InterPro" id="IPR011032">
    <property type="entry name" value="GroES-like_sf"/>
</dbReference>
<comment type="caution">
    <text evidence="9">The sequence shown here is derived from an EMBL/GenBank/DDBJ whole genome shotgun (WGS) entry which is preliminary data.</text>
</comment>
<dbReference type="InterPro" id="IPR013154">
    <property type="entry name" value="ADH-like_N"/>
</dbReference>
<evidence type="ECO:0000259" key="8">
    <source>
        <dbReference type="Pfam" id="PF08240"/>
    </source>
</evidence>
<dbReference type="PANTHER" id="PTHR43350">
    <property type="entry name" value="NAD-DEPENDENT ALCOHOL DEHYDROGENASE"/>
    <property type="match status" value="1"/>
</dbReference>
<feature type="region of interest" description="Disordered" evidence="7">
    <location>
        <begin position="1"/>
        <end position="23"/>
    </location>
</feature>
<keyword evidence="10" id="KW-1185">Reference proteome</keyword>
<dbReference type="Gene3D" id="3.40.50.720">
    <property type="entry name" value="NAD(P)-binding Rossmann-like Domain"/>
    <property type="match status" value="1"/>
</dbReference>
<accession>A0ABU7RUP0</accession>
<keyword evidence="6" id="KW-0560">Oxidoreductase</keyword>
<reference evidence="9 10" key="1">
    <citation type="submission" date="2024-01" db="EMBL/GenBank/DDBJ databases">
        <title>Genome insights into Plantactinospora sonchi sp. nov.</title>
        <authorList>
            <person name="Wang L."/>
        </authorList>
    </citation>
    <scope>NUCLEOTIDE SEQUENCE [LARGE SCALE GENOMIC DNA]</scope>
    <source>
        <strain evidence="9 10">NEAU-QY2</strain>
    </source>
</reference>
<dbReference type="PANTHER" id="PTHR43350:SF19">
    <property type="entry name" value="D-GULOSIDE 3-DEHYDROGENASE"/>
    <property type="match status" value="1"/>
</dbReference>
<comment type="cofactor">
    <cofactor evidence="1">
        <name>Zn(2+)</name>
        <dbReference type="ChEBI" id="CHEBI:29105"/>
    </cofactor>
</comment>
<dbReference type="SUPFAM" id="SSF51735">
    <property type="entry name" value="NAD(P)-binding Rossmann-fold domains"/>
    <property type="match status" value="1"/>
</dbReference>
<evidence type="ECO:0000256" key="2">
    <source>
        <dbReference type="ARBA" id="ARBA00006479"/>
    </source>
</evidence>
<organism evidence="9 10">
    <name type="scientific">Plantactinospora sonchi</name>
    <dbReference type="NCBI Taxonomy" id="1544735"/>
    <lineage>
        <taxon>Bacteria</taxon>
        <taxon>Bacillati</taxon>
        <taxon>Actinomycetota</taxon>
        <taxon>Actinomycetes</taxon>
        <taxon>Micromonosporales</taxon>
        <taxon>Micromonosporaceae</taxon>
        <taxon>Plantactinospora</taxon>
    </lineage>
</organism>
<dbReference type="InterPro" id="IPR036291">
    <property type="entry name" value="NAD(P)-bd_dom_sf"/>
</dbReference>
<dbReference type="Pfam" id="PF00480">
    <property type="entry name" value="ROK"/>
    <property type="match status" value="1"/>
</dbReference>
<dbReference type="RefSeq" id="WP_331215356.1">
    <property type="nucleotide sequence ID" value="NZ_JAZGQK010000013.1"/>
</dbReference>
<dbReference type="Gene3D" id="3.90.180.10">
    <property type="entry name" value="Medium-chain alcohol dehydrogenases, catalytic domain"/>
    <property type="match status" value="1"/>
</dbReference>
<evidence type="ECO:0000256" key="7">
    <source>
        <dbReference type="SAM" id="MobiDB-lite"/>
    </source>
</evidence>
<dbReference type="InterPro" id="IPR043129">
    <property type="entry name" value="ATPase_NBD"/>
</dbReference>
<dbReference type="SUPFAM" id="SSF53067">
    <property type="entry name" value="Actin-like ATPase domain"/>
    <property type="match status" value="1"/>
</dbReference>
<keyword evidence="5" id="KW-0862">Zinc</keyword>
<comment type="similarity">
    <text evidence="3">Belongs to the zinc-containing alcohol dehydrogenase family.</text>
</comment>
<dbReference type="Pfam" id="PF08240">
    <property type="entry name" value="ADH_N"/>
    <property type="match status" value="1"/>
</dbReference>
<gene>
    <name evidence="9" type="ORF">V1633_17220</name>
</gene>
<dbReference type="CDD" id="cd23763">
    <property type="entry name" value="ASKHA_ATPase_ROK"/>
    <property type="match status" value="1"/>
</dbReference>
<evidence type="ECO:0000256" key="1">
    <source>
        <dbReference type="ARBA" id="ARBA00001947"/>
    </source>
</evidence>
<dbReference type="EMBL" id="JAZGQK010000013">
    <property type="protein sequence ID" value="MEE6260232.1"/>
    <property type="molecule type" value="Genomic_DNA"/>
</dbReference>
<dbReference type="SUPFAM" id="SSF50129">
    <property type="entry name" value="GroES-like"/>
    <property type="match status" value="1"/>
</dbReference>
<dbReference type="InterPro" id="IPR000600">
    <property type="entry name" value="ROK"/>
</dbReference>
<name>A0ABU7RUP0_9ACTN</name>
<protein>
    <submittedName>
        <fullName evidence="9">ROK family protein</fullName>
    </submittedName>
</protein>
<evidence type="ECO:0000256" key="5">
    <source>
        <dbReference type="ARBA" id="ARBA00022833"/>
    </source>
</evidence>
<evidence type="ECO:0000256" key="6">
    <source>
        <dbReference type="ARBA" id="ARBA00023002"/>
    </source>
</evidence>
<dbReference type="Proteomes" id="UP001332243">
    <property type="component" value="Unassembled WGS sequence"/>
</dbReference>
<evidence type="ECO:0000256" key="4">
    <source>
        <dbReference type="ARBA" id="ARBA00022723"/>
    </source>
</evidence>
<keyword evidence="4" id="KW-0479">Metal-binding</keyword>
<evidence type="ECO:0000313" key="10">
    <source>
        <dbReference type="Proteomes" id="UP001332243"/>
    </source>
</evidence>
<sequence length="820" mass="84466">MSTTPRLGTATPGVPTIPPDGPGTAAVVGSDGAVAAPDVPTAGPGIVVDVGGTRTRLALAERGRLVGEVVRFDTPHRRDHPGFPLDQIRADLLDRLAAEADRLHRAAGSRDRRDLGVAFGAVVTVDGEVRDASVLWQAQSAGFDVRAALARRLPWARVTVLNDVAAAAWHYRRLGRFALVTVSTGVAVKVFDDSLPGTAKVLADPAGLGGEIGHVPVEAGRLDTVPGGPVGAAWLGRAATAGDRAAQEELARLDLPWCDCGAVADLCAYASGPAVVRAAIRRAQRPNRGFAGSALHRLVGGEPARITTRTLAEAARHNDPFTLDVLRTATRPLAVVLLQVCAQLGLRTVVVVGGFAHGVGGPWFAALRGWLAELAVDAGWFQGWTTADRTGLLHVPDDPELATLAGMAGYLAEQRGRTREVVKPVGEARLLLGAGRWPRCGREQLLLRPRYAGLCGTDLQILRGDRGLEPGVLGHECVAEVVEVGSDVPDGPRPGDLVTLNPNHPTDDYLKLGHNIPGVFRDVVVVDRGTLGQGQLVGLPGDCGPEWVLVEPLAAVLRAQQAMSGEWAGQDVLVVGGGVLALLHVALARVRGARTVTVAARTDRRLRAALGRGLPAPDAVLPLDPGLAAGVRAATAGRGAGLAVVAVAGDAGPAATEQIWPALADRAVLHLFGGFPAGRPLPVGGAAVDPGPLRSAAGRQRVDNPAGGSCTLVGSRGGRRADFAAALDLLTGGAGRPPSDLLTGVAVRSPSDLPVGVAGRPSIDLTPLVSHLVSLPALPAVAAELLAAGTVAGHPPLRVVVDLRLDGTVIHPTGDSRGPW</sequence>
<comment type="similarity">
    <text evidence="2">Belongs to the ROK (NagC/XylR) family.</text>
</comment>